<evidence type="ECO:0000259" key="6">
    <source>
        <dbReference type="PROSITE" id="PS51194"/>
    </source>
</evidence>
<feature type="compositionally biased region" description="Basic and acidic residues" evidence="4">
    <location>
        <begin position="213"/>
        <end position="235"/>
    </location>
</feature>
<feature type="compositionally biased region" description="Acidic residues" evidence="4">
    <location>
        <begin position="552"/>
        <end position="562"/>
    </location>
</feature>
<keyword evidence="3" id="KW-0539">Nucleus</keyword>
<comment type="caution">
    <text evidence="7">The sequence shown here is derived from an EMBL/GenBank/DDBJ whole genome shotgun (WGS) entry which is preliminary data.</text>
</comment>
<dbReference type="InterPro" id="IPR001650">
    <property type="entry name" value="Helicase_C-like"/>
</dbReference>
<accession>A0ABD3SGU3</accession>
<comment type="subcellular location">
    <subcellularLocation>
        <location evidence="1">Nucleus</location>
    </subcellularLocation>
</comment>
<dbReference type="SMART" id="SM00490">
    <property type="entry name" value="HELICc"/>
    <property type="match status" value="1"/>
</dbReference>
<feature type="domain" description="Helicase ATP-binding" evidence="5">
    <location>
        <begin position="779"/>
        <end position="991"/>
    </location>
</feature>
<dbReference type="GO" id="GO:0005634">
    <property type="term" value="C:nucleus"/>
    <property type="evidence" value="ECO:0007669"/>
    <property type="project" value="UniProtKB-SubCell"/>
</dbReference>
<dbReference type="InterPro" id="IPR027417">
    <property type="entry name" value="P-loop_NTPase"/>
</dbReference>
<dbReference type="Gene3D" id="3.40.50.300">
    <property type="entry name" value="P-loop containing nucleotide triphosphate hydrolases"/>
    <property type="match status" value="1"/>
</dbReference>
<feature type="region of interest" description="Disordered" evidence="4">
    <location>
        <begin position="1763"/>
        <end position="1786"/>
    </location>
</feature>
<feature type="region of interest" description="Disordered" evidence="4">
    <location>
        <begin position="351"/>
        <end position="626"/>
    </location>
</feature>
<dbReference type="SMART" id="SM00487">
    <property type="entry name" value="DEXDc"/>
    <property type="match status" value="1"/>
</dbReference>
<feature type="compositionally biased region" description="Acidic residues" evidence="4">
    <location>
        <begin position="59"/>
        <end position="74"/>
    </location>
</feature>
<sequence>MSSSDEASPPPFVSTQLCGANSCLDLDDALRLRADQRRRERAVELERRRLERRRRAAAADDDDRNGNDYEEEEAEASRSRDGMVRLRGRNDDDDDDERDASSGDGSADLLAEDDDDDDPRHDDVGVGRGCQTRMSPIDAAGPSPRRTSSSFERIGENHPVRRTSSSSSINVNSASSPQSTIMKRGRKDIGVFGVRRDCPASSPPVQSPRNRVSFKERDDIKTTRRHGHAADRDVSYSDDDDDDERRRRKRAGDDDDAEIGSSDVRGEQQRSRGRQSSRDGTTTSMTSRSRFGLMPGGSSDDSDDDHGEGMLRAMRARQAAAAAAAAGGRAILRSPIRVVASGATTMGMAIAERRPRLAGGRTNVPDSSDESDEGISEAMRRALRDRRAREEEGARRRRGESAEIDTMTEERRANAVGRNPMAVERREREEQEKRWREQQRTGTALTRAGAGGLEGSEILVGADDSEVKSISELGDENSRNPSRGGGQVRGKGSAFGTDAVVDIGGGDRQSRGPWKNRVPCDGDDDDDESPSKRRCTGRRPSFQIQGGGARDPDDDGLWDDSDVDLRNEKTKFAGDDDSSDDVGRRKRGRSRQREKTKPVQPMKRSISKATSYAPSKAIGSIDDDSNTLPNKNIEELALKRNVRRCRSTSVYSDIDIAEPTKECSLDNNGSRWVSRYEIDEDDKCDLSDDKVDREIRKLKPDFSEPKMGAPGPLVPFILSKWWKRGDPLIGYEDEGDTEEGEDGRKMLAPIAHDEDIDKVPASINRYLKGYQRYGIQFMYSSVIHGKGCVLGDDMGLGKTVQVISLIAALLKKKGNGLDELEIKQHSNRLKKALQAREESKRQALLTGFGITSVIENAELPKFAPILIIVPSSVVENWQNEFNTWGHFNVGVYSGPTREKSLDRIKDGLDFILIVGKSLFTRAGDYDHIATVEWKLVIVDEFHEFKNGKSQGYMRISDIRDNSGCPVVGMTGTLMQNRHDELYYLMDLVRPNLLGDWDSFSNEISKPITYARAKDAKVAVLQIAAQCEQMLRDRMRPAYLERKKEDVLKDSLTQKREKVVFCELTEIQMKIYRHVIALPDYQHLRFGNAPCDCGINMQYFRGYKKMKTHKEQLNYQRRHKNELEPKKKCCYKYPWNPRRGEPGEPEIDPDAILWIQSHEKPIGNPSEISEDIIEDKYIACQGCPTCTTLAAMNKLYKIASHPCLLQVDRCETGIQAKRKLEFARVALTPDVLRELPGGTYWKSDGIMDDHMRLSGKMRTLDYLLRRYLRKRNRVLVFSYSTACLDVIQNHIKCQGWTNLRLDGQVRNSTITILPVSTESHHLYNYVEDPYIPTNCTSSSDVNVALTVPIERQCLVDRFQNGETQIFLISTKAGGLGLNLTAANKVIIYDASWNPSCDNQAQDRAYRIGQKRDVDTVRLIARGTIEELIYARQVYKVQLTKQTLGNNIDGQNQPQIFRGVANDPNRKGELFGVENLLKFKDGSFMSSLWKASNNPSEEHDIADLAKQLKNFNDEQLFDLAAEEDEGPKDARKNSGDIENSIDGSDIEFDTHGINHGDLFCNTKGGAQIAQGDDNFDEEMGGQSQIVEVATKIACEEIESEGDEEEEIGMCKIAPTYYIPPNSKSLINPILSHADLAGVALTAKRMANDTFRSTSNCASDSESDIVVNPSHCHVKCSTNRLQSVGKEKTNDAHKHKCQGNNHATSSPDYISVKSSKDANDEMSPEGSTCSHEGLRTQLTETPKQGASIKKKGVTFNVALMGKIFETSKVNDDRPAKKSGGLYIPSYSRK</sequence>
<feature type="region of interest" description="Disordered" evidence="4">
    <location>
        <begin position="48"/>
        <end position="327"/>
    </location>
</feature>
<feature type="compositionally biased region" description="Low complexity" evidence="4">
    <location>
        <begin position="312"/>
        <end position="327"/>
    </location>
</feature>
<dbReference type="Proteomes" id="UP001530377">
    <property type="component" value="Unassembled WGS sequence"/>
</dbReference>
<feature type="compositionally biased region" description="Basic and acidic residues" evidence="4">
    <location>
        <begin position="423"/>
        <end position="439"/>
    </location>
</feature>
<organism evidence="7 8">
    <name type="scientific">Cyclostephanos tholiformis</name>
    <dbReference type="NCBI Taxonomy" id="382380"/>
    <lineage>
        <taxon>Eukaryota</taxon>
        <taxon>Sar</taxon>
        <taxon>Stramenopiles</taxon>
        <taxon>Ochrophyta</taxon>
        <taxon>Bacillariophyta</taxon>
        <taxon>Coscinodiscophyceae</taxon>
        <taxon>Thalassiosirophycidae</taxon>
        <taxon>Stephanodiscales</taxon>
        <taxon>Stephanodiscaceae</taxon>
        <taxon>Cyclostephanos</taxon>
    </lineage>
</organism>
<dbReference type="GO" id="GO:0016787">
    <property type="term" value="F:hydrolase activity"/>
    <property type="evidence" value="ECO:0007669"/>
    <property type="project" value="UniProtKB-KW"/>
</dbReference>
<dbReference type="SUPFAM" id="SSF52540">
    <property type="entry name" value="P-loop containing nucleoside triphosphate hydrolases"/>
    <property type="match status" value="2"/>
</dbReference>
<evidence type="ECO:0000256" key="4">
    <source>
        <dbReference type="SAM" id="MobiDB-lite"/>
    </source>
</evidence>
<evidence type="ECO:0000259" key="5">
    <source>
        <dbReference type="PROSITE" id="PS51192"/>
    </source>
</evidence>
<feature type="compositionally biased region" description="Basic and acidic residues" evidence="4">
    <location>
        <begin position="378"/>
        <end position="394"/>
    </location>
</feature>
<dbReference type="Pfam" id="PF00176">
    <property type="entry name" value="SNF2-rel_dom"/>
    <property type="match status" value="1"/>
</dbReference>
<protein>
    <submittedName>
        <fullName evidence="7">Uncharacterized protein</fullName>
    </submittedName>
</protein>
<dbReference type="InterPro" id="IPR014001">
    <property type="entry name" value="Helicase_ATP-bd"/>
</dbReference>
<dbReference type="Gene3D" id="3.40.50.10810">
    <property type="entry name" value="Tandem AAA-ATPase domain"/>
    <property type="match status" value="1"/>
</dbReference>
<dbReference type="PROSITE" id="PS51192">
    <property type="entry name" value="HELICASE_ATP_BIND_1"/>
    <property type="match status" value="1"/>
</dbReference>
<dbReference type="InterPro" id="IPR050496">
    <property type="entry name" value="SNF2_RAD54_helicase_repair"/>
</dbReference>
<evidence type="ECO:0000256" key="3">
    <source>
        <dbReference type="ARBA" id="ARBA00023242"/>
    </source>
</evidence>
<feature type="compositionally biased region" description="Low complexity" evidence="4">
    <location>
        <begin position="164"/>
        <end position="179"/>
    </location>
</feature>
<dbReference type="InterPro" id="IPR000330">
    <property type="entry name" value="SNF2_N"/>
</dbReference>
<feature type="region of interest" description="Disordered" evidence="4">
    <location>
        <begin position="1689"/>
        <end position="1730"/>
    </location>
</feature>
<keyword evidence="8" id="KW-1185">Reference proteome</keyword>
<dbReference type="PANTHER" id="PTHR45629">
    <property type="entry name" value="SNF2/RAD54 FAMILY MEMBER"/>
    <property type="match status" value="1"/>
</dbReference>
<feature type="domain" description="Helicase C-terminal" evidence="6">
    <location>
        <begin position="1262"/>
        <end position="1459"/>
    </location>
</feature>
<proteinExistence type="predicted"/>
<gene>
    <name evidence="7" type="ORF">ACHAXA_011581</name>
</gene>
<evidence type="ECO:0000256" key="2">
    <source>
        <dbReference type="ARBA" id="ARBA00022801"/>
    </source>
</evidence>
<dbReference type="PROSITE" id="PS51194">
    <property type="entry name" value="HELICASE_CTER"/>
    <property type="match status" value="1"/>
</dbReference>
<dbReference type="EMBL" id="JALLPB020000029">
    <property type="protein sequence ID" value="KAL3823794.1"/>
    <property type="molecule type" value="Genomic_DNA"/>
</dbReference>
<evidence type="ECO:0000313" key="8">
    <source>
        <dbReference type="Proteomes" id="UP001530377"/>
    </source>
</evidence>
<dbReference type="InterPro" id="IPR038718">
    <property type="entry name" value="SNF2-like_sf"/>
</dbReference>
<feature type="compositionally biased region" description="Basic and acidic residues" evidence="4">
    <location>
        <begin position="75"/>
        <end position="90"/>
    </location>
</feature>
<name>A0ABD3SGU3_9STRA</name>
<dbReference type="InterPro" id="IPR049730">
    <property type="entry name" value="SNF2/RAD54-like_C"/>
</dbReference>
<evidence type="ECO:0000313" key="7">
    <source>
        <dbReference type="EMBL" id="KAL3823794.1"/>
    </source>
</evidence>
<feature type="compositionally biased region" description="Polar residues" evidence="4">
    <location>
        <begin position="1695"/>
        <end position="1705"/>
    </location>
</feature>
<keyword evidence="2" id="KW-0378">Hydrolase</keyword>
<evidence type="ECO:0000256" key="1">
    <source>
        <dbReference type="ARBA" id="ARBA00004123"/>
    </source>
</evidence>
<dbReference type="Pfam" id="PF00271">
    <property type="entry name" value="Helicase_C"/>
    <property type="match status" value="1"/>
</dbReference>
<dbReference type="CDD" id="cd18793">
    <property type="entry name" value="SF2_C_SNF"/>
    <property type="match status" value="1"/>
</dbReference>
<reference evidence="7 8" key="1">
    <citation type="submission" date="2024-10" db="EMBL/GenBank/DDBJ databases">
        <title>Updated reference genomes for cyclostephanoid diatoms.</title>
        <authorList>
            <person name="Roberts W.R."/>
            <person name="Alverson A.J."/>
        </authorList>
    </citation>
    <scope>NUCLEOTIDE SEQUENCE [LARGE SCALE GENOMIC DNA]</scope>
    <source>
        <strain evidence="7 8">AJA228-03</strain>
    </source>
</reference>
<dbReference type="FunFam" id="3.40.50.10810:FF:000019">
    <property type="entry name" value="DNA excision repair protein ERCC-6-like 2 isoform X1"/>
    <property type="match status" value="1"/>
</dbReference>
<feature type="compositionally biased region" description="Basic and acidic residues" evidence="4">
    <location>
        <begin position="563"/>
        <end position="574"/>
    </location>
</feature>
<dbReference type="PANTHER" id="PTHR45629:SF7">
    <property type="entry name" value="DNA EXCISION REPAIR PROTEIN ERCC-6-RELATED"/>
    <property type="match status" value="1"/>
</dbReference>